<protein>
    <recommendedName>
        <fullName evidence="2">S1 motif domain-containing protein</fullName>
    </recommendedName>
</protein>
<evidence type="ECO:0000256" key="1">
    <source>
        <dbReference type="SAM" id="MobiDB-lite"/>
    </source>
</evidence>
<feature type="compositionally biased region" description="Basic and acidic residues" evidence="1">
    <location>
        <begin position="75"/>
        <end position="85"/>
    </location>
</feature>
<organism evidence="3 4">
    <name type="scientific">Ammoniphilus oxalaticus</name>
    <dbReference type="NCBI Taxonomy" id="66863"/>
    <lineage>
        <taxon>Bacteria</taxon>
        <taxon>Bacillati</taxon>
        <taxon>Bacillota</taxon>
        <taxon>Bacilli</taxon>
        <taxon>Bacillales</taxon>
        <taxon>Paenibacillaceae</taxon>
        <taxon>Aneurinibacillus group</taxon>
        <taxon>Ammoniphilus</taxon>
    </lineage>
</organism>
<dbReference type="GO" id="GO:0003735">
    <property type="term" value="F:structural constituent of ribosome"/>
    <property type="evidence" value="ECO:0007669"/>
    <property type="project" value="TreeGrafter"/>
</dbReference>
<dbReference type="InterPro" id="IPR003029">
    <property type="entry name" value="S1_domain"/>
</dbReference>
<accession>A0A419SL11</accession>
<gene>
    <name evidence="3" type="ORF">BEP19_06485</name>
</gene>
<dbReference type="GO" id="GO:0006412">
    <property type="term" value="P:translation"/>
    <property type="evidence" value="ECO:0007669"/>
    <property type="project" value="TreeGrafter"/>
</dbReference>
<feature type="compositionally biased region" description="Basic and acidic residues" evidence="1">
    <location>
        <begin position="107"/>
        <end position="120"/>
    </location>
</feature>
<dbReference type="SUPFAM" id="SSF50249">
    <property type="entry name" value="Nucleic acid-binding proteins"/>
    <property type="match status" value="1"/>
</dbReference>
<evidence type="ECO:0000259" key="2">
    <source>
        <dbReference type="PROSITE" id="PS50126"/>
    </source>
</evidence>
<comment type="caution">
    <text evidence="3">The sequence shown here is derived from an EMBL/GenBank/DDBJ whole genome shotgun (WGS) entry which is preliminary data.</text>
</comment>
<dbReference type="Proteomes" id="UP000284219">
    <property type="component" value="Unassembled WGS sequence"/>
</dbReference>
<evidence type="ECO:0000313" key="3">
    <source>
        <dbReference type="EMBL" id="RKD24675.1"/>
    </source>
</evidence>
<dbReference type="GO" id="GO:0003729">
    <property type="term" value="F:mRNA binding"/>
    <property type="evidence" value="ECO:0007669"/>
    <property type="project" value="TreeGrafter"/>
</dbReference>
<sequence>MSNQISVGDTLKGKVTGIKKYGAFVLLPSGRSGLVHISQIAREYVKQVEDYLTVGDDVEVKVIAMEGHKISLSIKELRPLSRKDGQQSTSGVNRRSDGRQTSQGPRPSREPSEKDKMDSLEEKLKKWMKASEERLQQLQSKQKRR</sequence>
<evidence type="ECO:0000313" key="4">
    <source>
        <dbReference type="Proteomes" id="UP000284219"/>
    </source>
</evidence>
<dbReference type="SMART" id="SM00316">
    <property type="entry name" value="S1"/>
    <property type="match status" value="1"/>
</dbReference>
<dbReference type="AlphaFoldDB" id="A0A419SL11"/>
<dbReference type="Gene3D" id="2.40.50.140">
    <property type="entry name" value="Nucleic acid-binding proteins"/>
    <property type="match status" value="1"/>
</dbReference>
<dbReference type="Pfam" id="PF00575">
    <property type="entry name" value="S1"/>
    <property type="match status" value="1"/>
</dbReference>
<name>A0A419SL11_9BACL</name>
<dbReference type="EMBL" id="MCHY01000008">
    <property type="protein sequence ID" value="RKD24675.1"/>
    <property type="molecule type" value="Genomic_DNA"/>
</dbReference>
<feature type="domain" description="S1 motif" evidence="2">
    <location>
        <begin position="8"/>
        <end position="75"/>
    </location>
</feature>
<dbReference type="PROSITE" id="PS50126">
    <property type="entry name" value="S1"/>
    <property type="match status" value="1"/>
</dbReference>
<feature type="region of interest" description="Disordered" evidence="1">
    <location>
        <begin position="74"/>
        <end position="120"/>
    </location>
</feature>
<dbReference type="InterPro" id="IPR050437">
    <property type="entry name" value="Ribos_protein_bS1-like"/>
</dbReference>
<reference evidence="3 4" key="1">
    <citation type="submission" date="2016-08" db="EMBL/GenBank/DDBJ databases">
        <title>Novel Firmicute Genomes.</title>
        <authorList>
            <person name="Poppleton D.I."/>
            <person name="Gribaldo S."/>
        </authorList>
    </citation>
    <scope>NUCLEOTIDE SEQUENCE [LARGE SCALE GENOMIC DNA]</scope>
    <source>
        <strain evidence="3 4">RAOx-1</strain>
    </source>
</reference>
<keyword evidence="4" id="KW-1185">Reference proteome</keyword>
<proteinExistence type="predicted"/>
<dbReference type="PANTHER" id="PTHR10724">
    <property type="entry name" value="30S RIBOSOMAL PROTEIN S1"/>
    <property type="match status" value="1"/>
</dbReference>
<dbReference type="InterPro" id="IPR012340">
    <property type="entry name" value="NA-bd_OB-fold"/>
</dbReference>
<feature type="compositionally biased region" description="Polar residues" evidence="1">
    <location>
        <begin position="86"/>
        <end position="105"/>
    </location>
</feature>
<dbReference type="RefSeq" id="WP_120189965.1">
    <property type="nucleotide sequence ID" value="NZ_MCHY01000008.1"/>
</dbReference>
<dbReference type="OrthoDB" id="9810507at2"/>